<proteinExistence type="predicted"/>
<keyword evidence="3" id="KW-1185">Reference proteome</keyword>
<reference evidence="2 3" key="1">
    <citation type="journal article" date="2015" name="Fungal Genet. Biol.">
        <title>Evolution of novel wood decay mechanisms in Agaricales revealed by the genome sequences of Fistulina hepatica and Cylindrobasidium torrendii.</title>
        <authorList>
            <person name="Floudas D."/>
            <person name="Held B.W."/>
            <person name="Riley R."/>
            <person name="Nagy L.G."/>
            <person name="Koehler G."/>
            <person name="Ransdell A.S."/>
            <person name="Younus H."/>
            <person name="Chow J."/>
            <person name="Chiniquy J."/>
            <person name="Lipzen A."/>
            <person name="Tritt A."/>
            <person name="Sun H."/>
            <person name="Haridas S."/>
            <person name="LaButti K."/>
            <person name="Ohm R.A."/>
            <person name="Kues U."/>
            <person name="Blanchette R.A."/>
            <person name="Grigoriev I.V."/>
            <person name="Minto R.E."/>
            <person name="Hibbett D.S."/>
        </authorList>
    </citation>
    <scope>NUCLEOTIDE SEQUENCE [LARGE SCALE GENOMIC DNA]</scope>
    <source>
        <strain evidence="2 3">ATCC 64428</strain>
    </source>
</reference>
<sequence length="350" mass="37862">MSFAFDESLHRRSESVPVSVPRAAHRTAEPLTVDIQPLMSPELIFEMSPIDLEEGEYEWSPSSTYAEEWSQERRIRCPLAQFPLVHAPPRFPFLHSSSPPPSPECTGSGKDNIKIARNGILVGTSAIVTVTGLSPMRDGDDPHVSCGHASSACACAHPSSGRCTRQPAYTHRVTCTSASELRPQEGVCEDGASIYSSLDAVPSFTLSSRSSSSSSRPPSSSASSGGFLSHRTSYDRLSSYSNSSVLSFSPWVLHPVHPRKWDLAASPVERPGGALKFDDAELLTSHNAMDAKKLALFLRFEEPAPLKTPGSNVAQSRSRPAHSPAFVVVDSPNVAAQLVSRGRKPRLMAW</sequence>
<organism evidence="2 3">
    <name type="scientific">Fistulina hepatica ATCC 64428</name>
    <dbReference type="NCBI Taxonomy" id="1128425"/>
    <lineage>
        <taxon>Eukaryota</taxon>
        <taxon>Fungi</taxon>
        <taxon>Dikarya</taxon>
        <taxon>Basidiomycota</taxon>
        <taxon>Agaricomycotina</taxon>
        <taxon>Agaricomycetes</taxon>
        <taxon>Agaricomycetidae</taxon>
        <taxon>Agaricales</taxon>
        <taxon>Fistulinaceae</taxon>
        <taxon>Fistulina</taxon>
    </lineage>
</organism>
<accession>A0A0D7A6Y6</accession>
<evidence type="ECO:0000313" key="2">
    <source>
        <dbReference type="EMBL" id="KIY46568.1"/>
    </source>
</evidence>
<protein>
    <submittedName>
        <fullName evidence="2">Uncharacterized protein</fullName>
    </submittedName>
</protein>
<dbReference type="AlphaFoldDB" id="A0A0D7A6Y6"/>
<evidence type="ECO:0000256" key="1">
    <source>
        <dbReference type="SAM" id="MobiDB-lite"/>
    </source>
</evidence>
<dbReference type="Proteomes" id="UP000054144">
    <property type="component" value="Unassembled WGS sequence"/>
</dbReference>
<dbReference type="EMBL" id="KN882027">
    <property type="protein sequence ID" value="KIY46568.1"/>
    <property type="molecule type" value="Genomic_DNA"/>
</dbReference>
<evidence type="ECO:0000313" key="3">
    <source>
        <dbReference type="Proteomes" id="UP000054144"/>
    </source>
</evidence>
<gene>
    <name evidence="2" type="ORF">FISHEDRAFT_75490</name>
</gene>
<feature type="region of interest" description="Disordered" evidence="1">
    <location>
        <begin position="206"/>
        <end position="227"/>
    </location>
</feature>
<name>A0A0D7A6Y6_9AGAR</name>